<reference evidence="1 2" key="1">
    <citation type="submission" date="2019-03" db="EMBL/GenBank/DDBJ databases">
        <title>Genomic Encyclopedia of Type Strains, Phase IV (KMG-IV): sequencing the most valuable type-strain genomes for metagenomic binning, comparative biology and taxonomic classification.</title>
        <authorList>
            <person name="Goeker M."/>
        </authorList>
    </citation>
    <scope>NUCLEOTIDE SEQUENCE [LARGE SCALE GENOMIC DNA]</scope>
    <source>
        <strain evidence="1 2">DSM 102940</strain>
    </source>
</reference>
<dbReference type="AlphaFoldDB" id="A0A4R2KY41"/>
<dbReference type="Proteomes" id="UP000294919">
    <property type="component" value="Unassembled WGS sequence"/>
</dbReference>
<protein>
    <submittedName>
        <fullName evidence="1">Uncharacterized protein</fullName>
    </submittedName>
</protein>
<gene>
    <name evidence="1" type="ORF">EV214_105111</name>
</gene>
<organism evidence="1 2">
    <name type="scientific">Marinisporobacter balticus</name>
    <dbReference type="NCBI Taxonomy" id="2018667"/>
    <lineage>
        <taxon>Bacteria</taxon>
        <taxon>Bacillati</taxon>
        <taxon>Bacillota</taxon>
        <taxon>Clostridia</taxon>
        <taxon>Peptostreptococcales</taxon>
        <taxon>Thermotaleaceae</taxon>
        <taxon>Marinisporobacter</taxon>
    </lineage>
</organism>
<dbReference type="OrthoDB" id="1958147at2"/>
<dbReference type="EMBL" id="SLWV01000005">
    <property type="protein sequence ID" value="TCO78012.1"/>
    <property type="molecule type" value="Genomic_DNA"/>
</dbReference>
<sequence>MSNNTQNLKLYKADPKTDGNEYFDIEKMLNKNWDTIDQAVEEDRSRITKIEEDIHIPDYKIVGPTTKSIIDVGGNCVKGQVSPKIDGVTRTNLVPNFDSGKWNLHANVTVNSPTKVTLNATAIGQVSKLINIPVKPNQKYTISVKNSLTANARVRVYENGVSNFALYDGELYRTFTTGSTTQYIEIWLDNVATGTFVFEEILLEETDTVKPFIIGTKSTVCSFRNMSHGKNLANESGIKVTSTYEPVTWNGEKLIFDNRDNTGSRARGYMPVYLQNGKQYIVKKYNELIITGSAILMSIAVLREGVTEKQIYDNVAFNWDKPTGLYGLDMFSNYGSLQQIEVNVVFNEGNTAIDYEKYTESNQYIQKINPSTGEIETMNAIYDSNGQVVAKDEVIEEKLYKRTGKIILNSNQNWASASSINTNSFALQTTLQNVDFSKNIVNINGTQFIRKGIVNSDIPYTFDFLSSGYIWIRVPITTGILSDAITWLNNNSPVLIYQLAQPQIYQNGEEGFSITGSLENYGEGTTIIMEPYLRKSYFATETSIILDYPIEFIDKLQKLDDGVWKDVEGVLSSNGKMITGLEAGRYIVEGVIRSAYHAGQEIVLSVPMDVAGEVESIGKLSNQNADILKDYMLQTDAHLFNMEMRLLILEK</sequence>
<dbReference type="RefSeq" id="WP_132243668.1">
    <property type="nucleotide sequence ID" value="NZ_SLWV01000005.1"/>
</dbReference>
<comment type="caution">
    <text evidence="1">The sequence shown here is derived from an EMBL/GenBank/DDBJ whole genome shotgun (WGS) entry which is preliminary data.</text>
</comment>
<name>A0A4R2KY41_9FIRM</name>
<keyword evidence="2" id="KW-1185">Reference proteome</keyword>
<evidence type="ECO:0000313" key="2">
    <source>
        <dbReference type="Proteomes" id="UP000294919"/>
    </source>
</evidence>
<proteinExistence type="predicted"/>
<evidence type="ECO:0000313" key="1">
    <source>
        <dbReference type="EMBL" id="TCO78012.1"/>
    </source>
</evidence>
<accession>A0A4R2KY41</accession>